<dbReference type="PANTHER" id="PTHR33164">
    <property type="entry name" value="TRANSCRIPTIONAL REGULATOR, MARR FAMILY"/>
    <property type="match status" value="1"/>
</dbReference>
<proteinExistence type="predicted"/>
<feature type="domain" description="HTH marR-type" evidence="1">
    <location>
        <begin position="11"/>
        <end position="147"/>
    </location>
</feature>
<dbReference type="GeneID" id="93460240"/>
<dbReference type="RefSeq" id="WP_003897002.1">
    <property type="nucleotide sequence ID" value="NZ_CP027541.1"/>
</dbReference>
<protein>
    <submittedName>
        <fullName evidence="2">MarR-family protein transcriptional regulator</fullName>
    </submittedName>
</protein>
<dbReference type="Proteomes" id="UP000011200">
    <property type="component" value="Chromosome"/>
</dbReference>
<dbReference type="SMART" id="SM00347">
    <property type="entry name" value="HTH_MARR"/>
    <property type="match status" value="1"/>
</dbReference>
<reference evidence="3" key="2">
    <citation type="submission" date="2018-03" db="EMBL/GenBank/DDBJ databases">
        <authorList>
            <person name="Derbyshire K."/>
            <person name="Gray T.A."/>
            <person name="Champion M."/>
        </authorList>
    </citation>
    <scope>NUCLEOTIDE SEQUENCE [LARGE SCALE GENOMIC DNA]</scope>
    <source>
        <strain evidence="3">MKD8</strain>
    </source>
</reference>
<dbReference type="InterPro" id="IPR036390">
    <property type="entry name" value="WH_DNA-bd_sf"/>
</dbReference>
<organism evidence="2 3">
    <name type="scientific">Mycolicibacterium smegmatis (strain MKD8)</name>
    <name type="common">Mycobacterium smegmatis</name>
    <dbReference type="NCBI Taxonomy" id="1214915"/>
    <lineage>
        <taxon>Bacteria</taxon>
        <taxon>Bacillati</taxon>
        <taxon>Actinomycetota</taxon>
        <taxon>Actinomycetes</taxon>
        <taxon>Mycobacteriales</taxon>
        <taxon>Mycobacteriaceae</taxon>
        <taxon>Mycolicibacterium</taxon>
    </lineage>
</organism>
<dbReference type="InterPro" id="IPR036388">
    <property type="entry name" value="WH-like_DNA-bd_sf"/>
</dbReference>
<dbReference type="InterPro" id="IPR039422">
    <property type="entry name" value="MarR/SlyA-like"/>
</dbReference>
<dbReference type="Pfam" id="PF12802">
    <property type="entry name" value="MarR_2"/>
    <property type="match status" value="1"/>
</dbReference>
<sequence>MEGVEWLSAAEYEMWRGYLDSTRLLLRALDRQLEVDAGISFADFEVLALLSEAPERRLRMSEIADAAMTTRSGVTRAVNRLADAGWLRRVECDEDKRGWYAELTEAGFAKVRSSAPVHVAAVRRNVFDLLSPRDIRLFTHAYSEIRAHLLNEADDQP</sequence>
<dbReference type="GO" id="GO:0003700">
    <property type="term" value="F:DNA-binding transcription factor activity"/>
    <property type="evidence" value="ECO:0007669"/>
    <property type="project" value="InterPro"/>
</dbReference>
<dbReference type="InterPro" id="IPR000835">
    <property type="entry name" value="HTH_MarR-typ"/>
</dbReference>
<dbReference type="PRINTS" id="PR00598">
    <property type="entry name" value="HTHMARR"/>
</dbReference>
<dbReference type="GO" id="GO:0006950">
    <property type="term" value="P:response to stress"/>
    <property type="evidence" value="ECO:0007669"/>
    <property type="project" value="TreeGrafter"/>
</dbReference>
<dbReference type="SUPFAM" id="SSF46785">
    <property type="entry name" value="Winged helix' DNA-binding domain"/>
    <property type="match status" value="1"/>
</dbReference>
<evidence type="ECO:0000313" key="3">
    <source>
        <dbReference type="Proteomes" id="UP000011200"/>
    </source>
</evidence>
<gene>
    <name evidence="2" type="ORF">D806_054800</name>
</gene>
<dbReference type="EMBL" id="CP027541">
    <property type="protein sequence ID" value="AWT56427.1"/>
    <property type="molecule type" value="Genomic_DNA"/>
</dbReference>
<dbReference type="Gene3D" id="1.10.10.10">
    <property type="entry name" value="Winged helix-like DNA-binding domain superfamily/Winged helix DNA-binding domain"/>
    <property type="match status" value="1"/>
</dbReference>
<name>A0A2U9PXG3_MYCSE</name>
<accession>A0A2U9PXG3</accession>
<reference evidence="2 3" key="1">
    <citation type="journal article" date="2013" name="Genome Announc.">
        <title>Draft genome sequence of MKD8, a conjugal recipient Mycobacterium smegmatis strain.</title>
        <authorList>
            <person name="Gray T.A."/>
            <person name="Palumbo M.J."/>
            <person name="Derbyshire K.M."/>
        </authorList>
    </citation>
    <scope>NUCLEOTIDE SEQUENCE [LARGE SCALE GENOMIC DNA]</scope>
    <source>
        <strain evidence="2 3">MKD8</strain>
    </source>
</reference>
<evidence type="ECO:0000259" key="1">
    <source>
        <dbReference type="PROSITE" id="PS50995"/>
    </source>
</evidence>
<dbReference type="AlphaFoldDB" id="A0A2U9PXG3"/>
<dbReference type="PROSITE" id="PS50995">
    <property type="entry name" value="HTH_MARR_2"/>
    <property type="match status" value="1"/>
</dbReference>
<evidence type="ECO:0000313" key="2">
    <source>
        <dbReference type="EMBL" id="AWT56427.1"/>
    </source>
</evidence>
<dbReference type="PANTHER" id="PTHR33164:SF99">
    <property type="entry name" value="MARR FAMILY REGULATORY PROTEIN"/>
    <property type="match status" value="1"/>
</dbReference>